<feature type="region of interest" description="Disordered" evidence="1">
    <location>
        <begin position="120"/>
        <end position="139"/>
    </location>
</feature>
<name>X0U1I6_9ZZZZ</name>
<evidence type="ECO:0000313" key="2">
    <source>
        <dbReference type="EMBL" id="GAF94272.1"/>
    </source>
</evidence>
<sequence>MVVSQAPSLEKTWVLRSSNRGTQKDVSMGSLIGGISSKIGNSVVEQTRSSSLWGCLSTLGQGITYEIGAKRETETLPSITSTSTQTTPTLPTIPPLTGPEGIVIPTTPAAPAQGGITLTPPGQPAPTQPDPGGITLPTPGLSQEPQIIWKQYSLSQAFGRNPLIIGYLEYPSIWLINLDSFNRSVTFSEDASGLTSLTIFPGLMGQFSSAQDLAQQMAYLLQQQVPDLSILNQEFKIVPAPGSAIEVTEGRINLQGSYQGTVFRFNLETYVL</sequence>
<organism evidence="2">
    <name type="scientific">marine sediment metagenome</name>
    <dbReference type="NCBI Taxonomy" id="412755"/>
    <lineage>
        <taxon>unclassified sequences</taxon>
        <taxon>metagenomes</taxon>
        <taxon>ecological metagenomes</taxon>
    </lineage>
</organism>
<dbReference type="AlphaFoldDB" id="X0U1I6"/>
<reference evidence="2" key="1">
    <citation type="journal article" date="2014" name="Front. Microbiol.">
        <title>High frequency of phylogenetically diverse reductive dehalogenase-homologous genes in deep subseafloor sedimentary metagenomes.</title>
        <authorList>
            <person name="Kawai M."/>
            <person name="Futagami T."/>
            <person name="Toyoda A."/>
            <person name="Takaki Y."/>
            <person name="Nishi S."/>
            <person name="Hori S."/>
            <person name="Arai W."/>
            <person name="Tsubouchi T."/>
            <person name="Morono Y."/>
            <person name="Uchiyama I."/>
            <person name="Ito T."/>
            <person name="Fujiyama A."/>
            <person name="Inagaki F."/>
            <person name="Takami H."/>
        </authorList>
    </citation>
    <scope>NUCLEOTIDE SEQUENCE</scope>
    <source>
        <strain evidence="2">Expedition CK06-06</strain>
    </source>
</reference>
<gene>
    <name evidence="2" type="ORF">S01H1_26057</name>
</gene>
<comment type="caution">
    <text evidence="2">The sequence shown here is derived from an EMBL/GenBank/DDBJ whole genome shotgun (WGS) entry which is preliminary data.</text>
</comment>
<accession>X0U1I6</accession>
<dbReference type="EMBL" id="BARS01015779">
    <property type="protein sequence ID" value="GAF94272.1"/>
    <property type="molecule type" value="Genomic_DNA"/>
</dbReference>
<protein>
    <submittedName>
        <fullName evidence="2">Uncharacterized protein</fullName>
    </submittedName>
</protein>
<feature type="non-terminal residue" evidence="2">
    <location>
        <position position="272"/>
    </location>
</feature>
<proteinExistence type="predicted"/>
<evidence type="ECO:0000256" key="1">
    <source>
        <dbReference type="SAM" id="MobiDB-lite"/>
    </source>
</evidence>